<feature type="domain" description="Major facilitator superfamily (MFS) profile" evidence="6">
    <location>
        <begin position="199"/>
        <end position="405"/>
    </location>
</feature>
<dbReference type="InterPro" id="IPR036259">
    <property type="entry name" value="MFS_trans_sf"/>
</dbReference>
<evidence type="ECO:0000313" key="7">
    <source>
        <dbReference type="EMBL" id="KRG19247.1"/>
    </source>
</evidence>
<keyword evidence="1 5" id="KW-0812">Transmembrane</keyword>
<dbReference type="PANTHER" id="PTHR23521:SF3">
    <property type="entry name" value="MFS TRANSPORTER"/>
    <property type="match status" value="1"/>
</dbReference>
<dbReference type="CDD" id="cd17477">
    <property type="entry name" value="MFS_YcaD_like"/>
    <property type="match status" value="1"/>
</dbReference>
<organism evidence="7">
    <name type="scientific">Candidatus Berkiella cookevillensis</name>
    <dbReference type="NCBI Taxonomy" id="437022"/>
    <lineage>
        <taxon>Bacteria</taxon>
        <taxon>Pseudomonadati</taxon>
        <taxon>Pseudomonadota</taxon>
        <taxon>Gammaproteobacteria</taxon>
        <taxon>Candidatus Berkiellales</taxon>
        <taxon>Candidatus Berkiellaceae</taxon>
        <taxon>Candidatus Berkiella</taxon>
    </lineage>
</organism>
<evidence type="ECO:0000259" key="6">
    <source>
        <dbReference type="PROSITE" id="PS50850"/>
    </source>
</evidence>
<evidence type="ECO:0000256" key="4">
    <source>
        <dbReference type="SAM" id="MobiDB-lite"/>
    </source>
</evidence>
<dbReference type="Gene3D" id="1.20.1250.20">
    <property type="entry name" value="MFS general substrate transporter like domains"/>
    <property type="match status" value="2"/>
</dbReference>
<keyword evidence="2 5" id="KW-1133">Transmembrane helix</keyword>
<feature type="transmembrane region" description="Helical" evidence="5">
    <location>
        <begin position="355"/>
        <end position="376"/>
    </location>
</feature>
<feature type="transmembrane region" description="Helical" evidence="5">
    <location>
        <begin position="235"/>
        <end position="253"/>
    </location>
</feature>
<name>A0A0Q9YFA1_9GAMM</name>
<feature type="transmembrane region" description="Helical" evidence="5">
    <location>
        <begin position="71"/>
        <end position="92"/>
    </location>
</feature>
<evidence type="ECO:0000313" key="9">
    <source>
        <dbReference type="Proteomes" id="UP000051494"/>
    </source>
</evidence>
<evidence type="ECO:0000256" key="3">
    <source>
        <dbReference type="ARBA" id="ARBA00023136"/>
    </source>
</evidence>
<dbReference type="GO" id="GO:0005886">
    <property type="term" value="C:plasma membrane"/>
    <property type="evidence" value="ECO:0007669"/>
    <property type="project" value="TreeGrafter"/>
</dbReference>
<protein>
    <submittedName>
        <fullName evidence="8">MFS transporter</fullName>
    </submittedName>
    <submittedName>
        <fullName evidence="7">Putative MFS-type transporter YcaD</fullName>
    </submittedName>
</protein>
<dbReference type="PROSITE" id="PS50850">
    <property type="entry name" value="MFS"/>
    <property type="match status" value="1"/>
</dbReference>
<dbReference type="InterPro" id="IPR047200">
    <property type="entry name" value="MFS_YcaD-like"/>
</dbReference>
<reference evidence="8" key="2">
    <citation type="journal article" date="2016" name="Genome Announc.">
        <title>Draft Genome Sequences of Two Novel Amoeba-Resistant Intranuclear Bacteria, 'Candidatus Berkiella cookevillensis' and 'Candidatus Berkiella aquae'.</title>
        <authorList>
            <person name="Mehari Y.T."/>
            <person name="Arivett B.A."/>
            <person name="Farone A.L."/>
            <person name="Gunderson J.H."/>
            <person name="Farone M.B."/>
        </authorList>
    </citation>
    <scope>NUCLEOTIDE SEQUENCE</scope>
    <source>
        <strain evidence="8">CC99</strain>
    </source>
</reference>
<keyword evidence="9" id="KW-1185">Reference proteome</keyword>
<feature type="transmembrane region" description="Helical" evidence="5">
    <location>
        <begin position="7"/>
        <end position="26"/>
    </location>
</feature>
<feature type="transmembrane region" description="Helical" evidence="5">
    <location>
        <begin position="131"/>
        <end position="152"/>
    </location>
</feature>
<feature type="transmembrane region" description="Helical" evidence="5">
    <location>
        <begin position="321"/>
        <end position="343"/>
    </location>
</feature>
<feature type="region of interest" description="Disordered" evidence="4">
    <location>
        <begin position="386"/>
        <end position="405"/>
    </location>
</feature>
<keyword evidence="3 5" id="KW-0472">Membrane</keyword>
<proteinExistence type="predicted"/>
<sequence>MKNSRLALFAPIASIMILVLGSGFYTTFTSVHLQTQDIANWLVGCVSSAYFSGLVISAFRSQHFIFRVGHIRAFSAFAALIAVTTLVQGLFFSPTLWIVIRFISGYCLAGICVVIESWLMAASTQENRGTVLSVYMVAYYLAQATGQLFIKIPFAYELMGYCMIAICAALSVLPVTMTRFSAPSPENPSILSFRYLFKKAPLGVISCIISGLILGPLYTLVPVYLQENAKPDDEVGWVMLAMILGGTLLQYPIGKMSDKIDRRKVMVGMSFFCVIAFILFIPDIYNIPWLMVLGFVIGASSFIIYPLATSYTIDHVSHNEMVSAISTLLLAYGIGSTLGPLLPSMMMDWMGPNGLCFYLLAVSVGLFLYTLIAVIYKPEKTHEKSHFVSLPRTTPNAMPNPQQVE</sequence>
<comment type="caution">
    <text evidence="7">The sequence shown here is derived from an EMBL/GenBank/DDBJ whole genome shotgun (WGS) entry which is preliminary data.</text>
</comment>
<dbReference type="STRING" id="437022.CC99x_00769"/>
<dbReference type="RefSeq" id="WP_057623871.1">
    <property type="nucleotide sequence ID" value="NZ_LKHV02000001.1"/>
</dbReference>
<evidence type="ECO:0000313" key="8">
    <source>
        <dbReference type="EMBL" id="MCS5708861.1"/>
    </source>
</evidence>
<feature type="transmembrane region" description="Helical" evidence="5">
    <location>
        <begin position="38"/>
        <end position="59"/>
    </location>
</feature>
<dbReference type="SUPFAM" id="SSF103473">
    <property type="entry name" value="MFS general substrate transporter"/>
    <property type="match status" value="1"/>
</dbReference>
<dbReference type="InterPro" id="IPR011701">
    <property type="entry name" value="MFS"/>
</dbReference>
<feature type="compositionally biased region" description="Polar residues" evidence="4">
    <location>
        <begin position="391"/>
        <end position="405"/>
    </location>
</feature>
<feature type="transmembrane region" description="Helical" evidence="5">
    <location>
        <begin position="98"/>
        <end position="119"/>
    </location>
</feature>
<reference evidence="7" key="1">
    <citation type="submission" date="2015-09" db="EMBL/GenBank/DDBJ databases">
        <title>Draft Genome Sequences of Two Novel Amoeba-resistant Intranuclear Bacteria, Candidatus Berkiella cookevillensis and Candidatus Berkiella aquae.</title>
        <authorList>
            <person name="Mehari Y.T."/>
            <person name="Arivett B.A."/>
            <person name="Farone A.L."/>
            <person name="Gunderson J.H."/>
            <person name="Farone M.B."/>
        </authorList>
    </citation>
    <scope>NUCLEOTIDE SEQUENCE [LARGE SCALE GENOMIC DNA]</scope>
    <source>
        <strain evidence="7">CC99</strain>
    </source>
</reference>
<evidence type="ECO:0000256" key="2">
    <source>
        <dbReference type="ARBA" id="ARBA00022989"/>
    </source>
</evidence>
<feature type="transmembrane region" description="Helical" evidence="5">
    <location>
        <begin position="200"/>
        <end position="223"/>
    </location>
</feature>
<dbReference type="Proteomes" id="UP000051494">
    <property type="component" value="Unassembled WGS sequence"/>
</dbReference>
<evidence type="ECO:0000256" key="1">
    <source>
        <dbReference type="ARBA" id="ARBA00022692"/>
    </source>
</evidence>
<dbReference type="AlphaFoldDB" id="A0A0Q9YFA1"/>
<gene>
    <name evidence="7" type="primary">ycaD</name>
    <name evidence="7" type="ORF">CC99x_00769</name>
    <name evidence="8" type="ORF">CC99x_008075</name>
</gene>
<feature type="transmembrane region" description="Helical" evidence="5">
    <location>
        <begin position="265"/>
        <end position="281"/>
    </location>
</feature>
<dbReference type="OrthoDB" id="9810614at2"/>
<dbReference type="EMBL" id="LKHV01000003">
    <property type="protein sequence ID" value="KRG19247.1"/>
    <property type="molecule type" value="Genomic_DNA"/>
</dbReference>
<feature type="transmembrane region" description="Helical" evidence="5">
    <location>
        <begin position="158"/>
        <end position="180"/>
    </location>
</feature>
<dbReference type="EMBL" id="LKHV02000001">
    <property type="protein sequence ID" value="MCS5708861.1"/>
    <property type="molecule type" value="Genomic_DNA"/>
</dbReference>
<dbReference type="Pfam" id="PF07690">
    <property type="entry name" value="MFS_1"/>
    <property type="match status" value="1"/>
</dbReference>
<dbReference type="PANTHER" id="PTHR23521">
    <property type="entry name" value="TRANSPORTER MFS SUPERFAMILY"/>
    <property type="match status" value="1"/>
</dbReference>
<accession>A0A0Q9YFA1</accession>
<reference evidence="8" key="3">
    <citation type="submission" date="2021-06" db="EMBL/GenBank/DDBJ databases">
        <title>Genomic Description and Analysis of Intracellular Bacteria, Candidatus Berkiella cookevillensis and Candidatus Berkiella aquae.</title>
        <authorList>
            <person name="Kidane D.T."/>
            <person name="Mehari Y.T."/>
            <person name="Rice F.C."/>
            <person name="Arivett B.A."/>
            <person name="Farone A.L."/>
            <person name="Berk S.G."/>
            <person name="Farone M.B."/>
        </authorList>
    </citation>
    <scope>NUCLEOTIDE SEQUENCE</scope>
    <source>
        <strain evidence="8">CC99</strain>
    </source>
</reference>
<feature type="transmembrane region" description="Helical" evidence="5">
    <location>
        <begin position="287"/>
        <end position="309"/>
    </location>
</feature>
<dbReference type="GO" id="GO:0022857">
    <property type="term" value="F:transmembrane transporter activity"/>
    <property type="evidence" value="ECO:0007669"/>
    <property type="project" value="InterPro"/>
</dbReference>
<dbReference type="InterPro" id="IPR020846">
    <property type="entry name" value="MFS_dom"/>
</dbReference>
<evidence type="ECO:0000256" key="5">
    <source>
        <dbReference type="SAM" id="Phobius"/>
    </source>
</evidence>